<keyword evidence="2 4" id="KW-0808">Transferase</keyword>
<sequence length="213" mass="24067">MNVLNKPAVQETLIELHQESDANNFQRSGILDKIQDPQERKIKHDELRKTTFMSVGRDEGKFLYISALSSRTKNIVEFGCSFGISTIYLAAAASQNGGSVTTTEMEPKKWDKAVKNISTAGLQNYVEILKGDALQTLQTYDKDIDLLFLDGEKSLYLPIFELLQKKFHTGTLIIADNVDKPELSEFVSMIMNNPEKYTAVKLFNDKILQILIQ</sequence>
<name>A0A381FQC9_9FLAO</name>
<dbReference type="PROSITE" id="PS51682">
    <property type="entry name" value="SAM_OMT_I"/>
    <property type="match status" value="1"/>
</dbReference>
<dbReference type="SUPFAM" id="SSF53335">
    <property type="entry name" value="S-adenosyl-L-methionine-dependent methyltransferases"/>
    <property type="match status" value="1"/>
</dbReference>
<dbReference type="GO" id="GO:0008171">
    <property type="term" value="F:O-methyltransferase activity"/>
    <property type="evidence" value="ECO:0007669"/>
    <property type="project" value="InterPro"/>
</dbReference>
<dbReference type="PANTHER" id="PTHR43167">
    <property type="entry name" value="PUTATIVE (AFU_ORTHOLOGUE AFUA_6G01830)-RELATED"/>
    <property type="match status" value="1"/>
</dbReference>
<evidence type="ECO:0000256" key="2">
    <source>
        <dbReference type="ARBA" id="ARBA00022679"/>
    </source>
</evidence>
<dbReference type="PANTHER" id="PTHR43167:SF1">
    <property type="entry name" value="PUTATIVE (AFU_ORTHOLOGUE AFUA_6G01830)-RELATED"/>
    <property type="match status" value="1"/>
</dbReference>
<dbReference type="RefSeq" id="WP_115621771.1">
    <property type="nucleotide sequence ID" value="NZ_UFVR01000004.1"/>
</dbReference>
<dbReference type="InterPro" id="IPR029063">
    <property type="entry name" value="SAM-dependent_MTases_sf"/>
</dbReference>
<reference evidence="4 5" key="1">
    <citation type="submission" date="2018-06" db="EMBL/GenBank/DDBJ databases">
        <authorList>
            <consortium name="Pathogen Informatics"/>
            <person name="Doyle S."/>
        </authorList>
    </citation>
    <scope>NUCLEOTIDE SEQUENCE [LARGE SCALE GENOMIC DNA]</scope>
    <source>
        <strain evidence="4 5">NCTC13532</strain>
    </source>
</reference>
<dbReference type="InterPro" id="IPR002935">
    <property type="entry name" value="SAM_O-MeTrfase"/>
</dbReference>
<accession>A0A381FQC9</accession>
<dbReference type="EMBL" id="UFVR01000004">
    <property type="protein sequence ID" value="SUX48764.1"/>
    <property type="molecule type" value="Genomic_DNA"/>
</dbReference>
<evidence type="ECO:0000313" key="4">
    <source>
        <dbReference type="EMBL" id="SUX48764.1"/>
    </source>
</evidence>
<organism evidence="4 5">
    <name type="scientific">Chryseobacterium indoltheticum</name>
    <dbReference type="NCBI Taxonomy" id="254"/>
    <lineage>
        <taxon>Bacteria</taxon>
        <taxon>Pseudomonadati</taxon>
        <taxon>Bacteroidota</taxon>
        <taxon>Flavobacteriia</taxon>
        <taxon>Flavobacteriales</taxon>
        <taxon>Weeksellaceae</taxon>
        <taxon>Chryseobacterium group</taxon>
        <taxon>Chryseobacterium</taxon>
    </lineage>
</organism>
<evidence type="ECO:0000256" key="1">
    <source>
        <dbReference type="ARBA" id="ARBA00022603"/>
    </source>
</evidence>
<keyword evidence="3" id="KW-0949">S-adenosyl-L-methionine</keyword>
<keyword evidence="1 4" id="KW-0489">Methyltransferase</keyword>
<dbReference type="Gene3D" id="3.40.50.150">
    <property type="entry name" value="Vaccinia Virus protein VP39"/>
    <property type="match status" value="1"/>
</dbReference>
<proteinExistence type="predicted"/>
<dbReference type="Proteomes" id="UP000254282">
    <property type="component" value="Unassembled WGS sequence"/>
</dbReference>
<dbReference type="AlphaFoldDB" id="A0A381FQC9"/>
<gene>
    <name evidence="4" type="ORF">NCTC13532_04375</name>
</gene>
<evidence type="ECO:0000313" key="5">
    <source>
        <dbReference type="Proteomes" id="UP000254282"/>
    </source>
</evidence>
<evidence type="ECO:0000256" key="3">
    <source>
        <dbReference type="ARBA" id="ARBA00022691"/>
    </source>
</evidence>
<dbReference type="Pfam" id="PF01596">
    <property type="entry name" value="Methyltransf_3"/>
    <property type="match status" value="1"/>
</dbReference>
<protein>
    <submittedName>
        <fullName evidence="4">Cobalt-precorrin-6Y C(15)-methyltransferase</fullName>
    </submittedName>
</protein>
<dbReference type="GO" id="GO:0032259">
    <property type="term" value="P:methylation"/>
    <property type="evidence" value="ECO:0007669"/>
    <property type="project" value="UniProtKB-KW"/>
</dbReference>